<dbReference type="Proteomes" id="UP000177583">
    <property type="component" value="Unassembled WGS sequence"/>
</dbReference>
<keyword evidence="1" id="KW-0472">Membrane</keyword>
<evidence type="ECO:0008006" key="4">
    <source>
        <dbReference type="Google" id="ProtNLM"/>
    </source>
</evidence>
<evidence type="ECO:0000313" key="3">
    <source>
        <dbReference type="Proteomes" id="UP000177583"/>
    </source>
</evidence>
<keyword evidence="1" id="KW-0812">Transmembrane</keyword>
<keyword evidence="1" id="KW-1133">Transmembrane helix</keyword>
<sequence length="158" mass="17514">MINRLSAGERRLLLLALVVLGPLFLFRVVVFPLLDLKSSYQSKALGLTEKINQTHRLGQELVARQRATPTVPEGINGRINRVLRNLGVLDRASLASQNAEGGVQSLLVQLDGLTLYEATQVIYQIEHLRPSVQIEHLDLQVSFQNSKRLKLNLVVSGG</sequence>
<reference evidence="2 3" key="1">
    <citation type="journal article" date="2016" name="Nat. Commun.">
        <title>Thousands of microbial genomes shed light on interconnected biogeochemical processes in an aquifer system.</title>
        <authorList>
            <person name="Anantharaman K."/>
            <person name="Brown C.T."/>
            <person name="Hug L.A."/>
            <person name="Sharon I."/>
            <person name="Castelle C.J."/>
            <person name="Probst A.J."/>
            <person name="Thomas B.C."/>
            <person name="Singh A."/>
            <person name="Wilkins M.J."/>
            <person name="Karaoz U."/>
            <person name="Brodie E.L."/>
            <person name="Williams K.H."/>
            <person name="Hubbard S.S."/>
            <person name="Banfield J.F."/>
        </authorList>
    </citation>
    <scope>NUCLEOTIDE SEQUENCE [LARGE SCALE GENOMIC DNA]</scope>
</reference>
<accession>A0A1F6GQ81</accession>
<feature type="transmembrane region" description="Helical" evidence="1">
    <location>
        <begin position="12"/>
        <end position="34"/>
    </location>
</feature>
<dbReference type="AlphaFoldDB" id="A0A1F6GQ81"/>
<evidence type="ECO:0000256" key="1">
    <source>
        <dbReference type="SAM" id="Phobius"/>
    </source>
</evidence>
<proteinExistence type="predicted"/>
<evidence type="ECO:0000313" key="2">
    <source>
        <dbReference type="EMBL" id="OGH00263.1"/>
    </source>
</evidence>
<gene>
    <name evidence="2" type="ORF">A2557_05905</name>
</gene>
<organism evidence="2 3">
    <name type="scientific">Candidatus Lambdaproteobacteria bacterium RIFOXYD2_FULL_56_26</name>
    <dbReference type="NCBI Taxonomy" id="1817773"/>
    <lineage>
        <taxon>Bacteria</taxon>
        <taxon>Pseudomonadati</taxon>
        <taxon>Pseudomonadota</taxon>
        <taxon>Candidatus Lambdaproteobacteria</taxon>
    </lineage>
</organism>
<dbReference type="EMBL" id="MFNF01000048">
    <property type="protein sequence ID" value="OGH00263.1"/>
    <property type="molecule type" value="Genomic_DNA"/>
</dbReference>
<name>A0A1F6GQ81_9PROT</name>
<comment type="caution">
    <text evidence="2">The sequence shown here is derived from an EMBL/GenBank/DDBJ whole genome shotgun (WGS) entry which is preliminary data.</text>
</comment>
<protein>
    <recommendedName>
        <fullName evidence="4">Type II secretion system protein M</fullName>
    </recommendedName>
</protein>